<dbReference type="PANTHER" id="PTHR10689">
    <property type="entry name" value="MICROSOMAL GLUTATHIONE S-TRANSFERASE 1"/>
    <property type="match status" value="1"/>
</dbReference>
<dbReference type="RefSeq" id="XP_038045464.1">
    <property type="nucleotide sequence ID" value="XM_038189536.1"/>
</dbReference>
<dbReference type="SUPFAM" id="SSF161084">
    <property type="entry name" value="MAPEG domain-like"/>
    <property type="match status" value="1"/>
</dbReference>
<evidence type="ECO:0000313" key="19">
    <source>
        <dbReference type="Proteomes" id="UP000887568"/>
    </source>
</evidence>
<dbReference type="InterPro" id="IPR001129">
    <property type="entry name" value="Membr-assoc_MAPEG"/>
</dbReference>
<evidence type="ECO:0000256" key="7">
    <source>
        <dbReference type="ARBA" id="ARBA00022692"/>
    </source>
</evidence>
<dbReference type="OMA" id="ATWHFRI"/>
<evidence type="ECO:0000256" key="9">
    <source>
        <dbReference type="ARBA" id="ARBA00022824"/>
    </source>
</evidence>
<evidence type="ECO:0000256" key="4">
    <source>
        <dbReference type="ARBA" id="ARBA00010459"/>
    </source>
</evidence>
<proteinExistence type="inferred from homology"/>
<keyword evidence="19" id="KW-1185">Reference proteome</keyword>
<evidence type="ECO:0000256" key="15">
    <source>
        <dbReference type="ARBA" id="ARBA00039397"/>
    </source>
</evidence>
<dbReference type="GO" id="GO:0004364">
    <property type="term" value="F:glutathione transferase activity"/>
    <property type="evidence" value="ECO:0007669"/>
    <property type="project" value="UniProtKB-EC"/>
</dbReference>
<dbReference type="Gene3D" id="1.20.120.550">
    <property type="entry name" value="Membrane associated eicosanoid/glutathione metabolism-like domain"/>
    <property type="match status" value="1"/>
</dbReference>
<keyword evidence="6" id="KW-0808">Transferase</keyword>
<comment type="function">
    <text evidence="1">Conjugation of reduced glutathione to a wide number of exogenous and endogenous hydrophobic electrophiles.</text>
</comment>
<keyword evidence="7 17" id="KW-0812">Transmembrane</keyword>
<evidence type="ECO:0000256" key="2">
    <source>
        <dbReference type="ARBA" id="ARBA00004294"/>
    </source>
</evidence>
<evidence type="ECO:0000256" key="8">
    <source>
        <dbReference type="ARBA" id="ARBA00022787"/>
    </source>
</evidence>
<evidence type="ECO:0000256" key="10">
    <source>
        <dbReference type="ARBA" id="ARBA00022989"/>
    </source>
</evidence>
<sequence>MAASSLLSFENEVFGLYAWYATAVTLKMMFMSLYVSQYRLRRRIVVNPEDVRGDKEKAFRIDPDIERGRRCHRNDMENIPPFLVVGLLYVLTAPTVSSATWHFRIFVISRFFHTVAYLTPLPQPSRALGYFVGMCATVSMAINVLKIGHM</sequence>
<evidence type="ECO:0000256" key="17">
    <source>
        <dbReference type="SAM" id="Phobius"/>
    </source>
</evidence>
<keyword evidence="8" id="KW-1000">Mitochondrion outer membrane</keyword>
<comment type="subcellular location">
    <subcellularLocation>
        <location evidence="3">Endoplasmic reticulum membrane</location>
        <topology evidence="3">Multi-pass membrane protein</topology>
    </subcellularLocation>
    <subcellularLocation>
        <location evidence="2">Mitochondrion outer membrane</location>
    </subcellularLocation>
</comment>
<dbReference type="FunFam" id="1.20.120.550:FF:000002">
    <property type="entry name" value="Microsomal glutathione S-transferase 1"/>
    <property type="match status" value="1"/>
</dbReference>
<feature type="transmembrane region" description="Helical" evidence="17">
    <location>
        <begin position="16"/>
        <end position="35"/>
    </location>
</feature>
<feature type="transmembrane region" description="Helical" evidence="17">
    <location>
        <begin position="127"/>
        <end position="145"/>
    </location>
</feature>
<keyword evidence="9" id="KW-0256">Endoplasmic reticulum</keyword>
<evidence type="ECO:0000256" key="12">
    <source>
        <dbReference type="ARBA" id="ARBA00023128"/>
    </source>
</evidence>
<evidence type="ECO:0000313" key="18">
    <source>
        <dbReference type="EnsemblMetazoa" id="XP_038045464.1"/>
    </source>
</evidence>
<protein>
    <recommendedName>
        <fullName evidence="15">Microsomal glutathione S-transferase 1</fullName>
        <ecNumber evidence="5">2.5.1.18</ecNumber>
    </recommendedName>
</protein>
<comment type="catalytic activity">
    <reaction evidence="16">
        <text>RX + glutathione = an S-substituted glutathione + a halide anion + H(+)</text>
        <dbReference type="Rhea" id="RHEA:16437"/>
        <dbReference type="ChEBI" id="CHEBI:15378"/>
        <dbReference type="ChEBI" id="CHEBI:16042"/>
        <dbReference type="ChEBI" id="CHEBI:17792"/>
        <dbReference type="ChEBI" id="CHEBI:57925"/>
        <dbReference type="ChEBI" id="CHEBI:90779"/>
        <dbReference type="EC" id="2.5.1.18"/>
    </reaction>
    <physiologicalReaction direction="left-to-right" evidence="16">
        <dbReference type="Rhea" id="RHEA:16438"/>
    </physiologicalReaction>
</comment>
<dbReference type="GO" id="GO:0005789">
    <property type="term" value="C:endoplasmic reticulum membrane"/>
    <property type="evidence" value="ECO:0007669"/>
    <property type="project" value="UniProtKB-SubCell"/>
</dbReference>
<evidence type="ECO:0000256" key="13">
    <source>
        <dbReference type="ARBA" id="ARBA00023136"/>
    </source>
</evidence>
<comment type="similarity">
    <text evidence="4">Belongs to the MAPEG family.</text>
</comment>
<evidence type="ECO:0000256" key="11">
    <source>
        <dbReference type="ARBA" id="ARBA00022990"/>
    </source>
</evidence>
<evidence type="ECO:0000256" key="3">
    <source>
        <dbReference type="ARBA" id="ARBA00004477"/>
    </source>
</evidence>
<dbReference type="GO" id="GO:0005741">
    <property type="term" value="C:mitochondrial outer membrane"/>
    <property type="evidence" value="ECO:0007669"/>
    <property type="project" value="UniProtKB-SubCell"/>
</dbReference>
<dbReference type="EnsemblMetazoa" id="XM_038189536.1">
    <property type="protein sequence ID" value="XP_038045464.1"/>
    <property type="gene ID" value="LOC119720031"/>
</dbReference>
<dbReference type="GeneID" id="119720031"/>
<name>A0A913Z0N2_PATMI</name>
<dbReference type="InterPro" id="IPR023352">
    <property type="entry name" value="MAPEG-like_dom_sf"/>
</dbReference>
<dbReference type="AlphaFoldDB" id="A0A913Z0N2"/>
<feature type="transmembrane region" description="Helical" evidence="17">
    <location>
        <begin position="82"/>
        <end position="107"/>
    </location>
</feature>
<evidence type="ECO:0000256" key="5">
    <source>
        <dbReference type="ARBA" id="ARBA00012452"/>
    </source>
</evidence>
<reference evidence="18" key="1">
    <citation type="submission" date="2022-11" db="UniProtKB">
        <authorList>
            <consortium name="EnsemblMetazoa"/>
        </authorList>
    </citation>
    <scope>IDENTIFICATION</scope>
</reference>
<keyword evidence="10 17" id="KW-1133">Transmembrane helix</keyword>
<dbReference type="PANTHER" id="PTHR10689:SF6">
    <property type="entry name" value="MICROSOMAL GLUTATHIONE S-TRANSFERASE 1"/>
    <property type="match status" value="1"/>
</dbReference>
<organism evidence="18 19">
    <name type="scientific">Patiria miniata</name>
    <name type="common">Bat star</name>
    <name type="synonym">Asterina miniata</name>
    <dbReference type="NCBI Taxonomy" id="46514"/>
    <lineage>
        <taxon>Eukaryota</taxon>
        <taxon>Metazoa</taxon>
        <taxon>Echinodermata</taxon>
        <taxon>Eleutherozoa</taxon>
        <taxon>Asterozoa</taxon>
        <taxon>Asteroidea</taxon>
        <taxon>Valvatacea</taxon>
        <taxon>Valvatida</taxon>
        <taxon>Asterinidae</taxon>
        <taxon>Patiria</taxon>
    </lineage>
</organism>
<evidence type="ECO:0000256" key="1">
    <source>
        <dbReference type="ARBA" id="ARBA00003701"/>
    </source>
</evidence>
<comment type="subunit">
    <text evidence="14">Homotrimer; The trimer binds only one molecule of glutathione.</text>
</comment>
<keyword evidence="11" id="KW-0007">Acetylation</keyword>
<evidence type="ECO:0000256" key="14">
    <source>
        <dbReference type="ARBA" id="ARBA00038540"/>
    </source>
</evidence>
<accession>A0A913Z0N2</accession>
<dbReference type="OrthoDB" id="193139at2759"/>
<dbReference type="EC" id="2.5.1.18" evidence="5"/>
<keyword evidence="12" id="KW-0496">Mitochondrion</keyword>
<keyword evidence="13 17" id="KW-0472">Membrane</keyword>
<evidence type="ECO:0000256" key="6">
    <source>
        <dbReference type="ARBA" id="ARBA00022679"/>
    </source>
</evidence>
<dbReference type="InterPro" id="IPR040162">
    <property type="entry name" value="MGST1-like"/>
</dbReference>
<evidence type="ECO:0000256" key="16">
    <source>
        <dbReference type="ARBA" id="ARBA00049385"/>
    </source>
</evidence>
<dbReference type="Pfam" id="PF01124">
    <property type="entry name" value="MAPEG"/>
    <property type="match status" value="1"/>
</dbReference>
<dbReference type="Proteomes" id="UP000887568">
    <property type="component" value="Unplaced"/>
</dbReference>